<dbReference type="Proteomes" id="UP000634004">
    <property type="component" value="Unassembled WGS sequence"/>
</dbReference>
<protein>
    <submittedName>
        <fullName evidence="3">Cytochrome P450</fullName>
    </submittedName>
</protein>
<evidence type="ECO:0000256" key="2">
    <source>
        <dbReference type="RuleBase" id="RU000461"/>
    </source>
</evidence>
<sequence length="424" mass="47702">MGQATTSGTALGGAAIPDPYSLPLETLDVSKAGIFAANAHGEYFRRLRQEAPIHYCPDSMHGAYWSITTYDDIMAVDTNHADFSSQDNIVIGDAPEDFVTPMFIAQDPPVHDDQRKAAQPAVQRPQLAILEPQIRAHVCDILDNLPDGEFNWVDTVSRELTARMLATLFDIPQEDRLKLTHWSDVTTTAEGAGVENVDEEARKAELMECLQYFGALWAERSAKPPQMDFVSLLAHNPHTKDMMKDPLEFLGNLMLLIVGGNDTTRNSISSGVVQMDCNPGEWAKLKADPSLIPNMVAETIRFQTPLGHMRRTATRDVDFKGHNIRKGDRVVMWYVSGNRDDAFWGDPDAYRIDRPEARRHMSFGFGIHRCMGNRIGEMQLRILWEEVLKRFDRVEVTRDPKRVASNFVMGYDEVMTRVHAKSAA</sequence>
<reference evidence="3" key="2">
    <citation type="submission" date="2020-09" db="EMBL/GenBank/DDBJ databases">
        <authorList>
            <person name="Sun Q."/>
            <person name="Kim S."/>
        </authorList>
    </citation>
    <scope>NUCLEOTIDE SEQUENCE</scope>
    <source>
        <strain evidence="3">KCTC 32513</strain>
    </source>
</reference>
<dbReference type="PANTHER" id="PTHR46696:SF1">
    <property type="entry name" value="CYTOCHROME P450 YJIB-RELATED"/>
    <property type="match status" value="1"/>
</dbReference>
<dbReference type="RefSeq" id="WP_189497517.1">
    <property type="nucleotide sequence ID" value="NZ_BMZH01000006.1"/>
</dbReference>
<dbReference type="GO" id="GO:0004497">
    <property type="term" value="F:monooxygenase activity"/>
    <property type="evidence" value="ECO:0007669"/>
    <property type="project" value="UniProtKB-KW"/>
</dbReference>
<keyword evidence="2" id="KW-0560">Oxidoreductase</keyword>
<organism evidence="3 4">
    <name type="scientific">Algimonas arctica</name>
    <dbReference type="NCBI Taxonomy" id="1479486"/>
    <lineage>
        <taxon>Bacteria</taxon>
        <taxon>Pseudomonadati</taxon>
        <taxon>Pseudomonadota</taxon>
        <taxon>Alphaproteobacteria</taxon>
        <taxon>Maricaulales</taxon>
        <taxon>Robiginitomaculaceae</taxon>
        <taxon>Algimonas</taxon>
    </lineage>
</organism>
<dbReference type="AlphaFoldDB" id="A0A8J3CSI4"/>
<evidence type="ECO:0000256" key="1">
    <source>
        <dbReference type="ARBA" id="ARBA00010617"/>
    </source>
</evidence>
<keyword evidence="2" id="KW-0503">Monooxygenase</keyword>
<dbReference type="PANTHER" id="PTHR46696">
    <property type="entry name" value="P450, PUTATIVE (EUROFUNG)-RELATED"/>
    <property type="match status" value="1"/>
</dbReference>
<dbReference type="PRINTS" id="PR00359">
    <property type="entry name" value="BP450"/>
</dbReference>
<evidence type="ECO:0000313" key="4">
    <source>
        <dbReference type="Proteomes" id="UP000634004"/>
    </source>
</evidence>
<proteinExistence type="inferred from homology"/>
<dbReference type="InterPro" id="IPR002397">
    <property type="entry name" value="Cyt_P450_B"/>
</dbReference>
<dbReference type="InterPro" id="IPR036396">
    <property type="entry name" value="Cyt_P450_sf"/>
</dbReference>
<dbReference type="EMBL" id="BMZH01000006">
    <property type="protein sequence ID" value="GHA95003.1"/>
    <property type="molecule type" value="Genomic_DNA"/>
</dbReference>
<comment type="similarity">
    <text evidence="1 2">Belongs to the cytochrome P450 family.</text>
</comment>
<keyword evidence="2" id="KW-0408">Iron</keyword>
<evidence type="ECO:0000313" key="3">
    <source>
        <dbReference type="EMBL" id="GHA95003.1"/>
    </source>
</evidence>
<gene>
    <name evidence="3" type="ORF">GCM10009069_17500</name>
</gene>
<keyword evidence="4" id="KW-1185">Reference proteome</keyword>
<reference evidence="3" key="1">
    <citation type="journal article" date="2014" name="Int. J. Syst. Evol. Microbiol.">
        <title>Complete genome sequence of Corynebacterium casei LMG S-19264T (=DSM 44701T), isolated from a smear-ripened cheese.</title>
        <authorList>
            <consortium name="US DOE Joint Genome Institute (JGI-PGF)"/>
            <person name="Walter F."/>
            <person name="Albersmeier A."/>
            <person name="Kalinowski J."/>
            <person name="Ruckert C."/>
        </authorList>
    </citation>
    <scope>NUCLEOTIDE SEQUENCE</scope>
    <source>
        <strain evidence="3">KCTC 32513</strain>
    </source>
</reference>
<dbReference type="GO" id="GO:0005506">
    <property type="term" value="F:iron ion binding"/>
    <property type="evidence" value="ECO:0007669"/>
    <property type="project" value="InterPro"/>
</dbReference>
<keyword evidence="2" id="KW-0349">Heme</keyword>
<name>A0A8J3CSI4_9PROT</name>
<dbReference type="PROSITE" id="PS00086">
    <property type="entry name" value="CYTOCHROME_P450"/>
    <property type="match status" value="1"/>
</dbReference>
<accession>A0A8J3CSI4</accession>
<dbReference type="GO" id="GO:0016705">
    <property type="term" value="F:oxidoreductase activity, acting on paired donors, with incorporation or reduction of molecular oxygen"/>
    <property type="evidence" value="ECO:0007669"/>
    <property type="project" value="InterPro"/>
</dbReference>
<dbReference type="SUPFAM" id="SSF48264">
    <property type="entry name" value="Cytochrome P450"/>
    <property type="match status" value="1"/>
</dbReference>
<dbReference type="Gene3D" id="1.10.630.10">
    <property type="entry name" value="Cytochrome P450"/>
    <property type="match status" value="1"/>
</dbReference>
<dbReference type="Pfam" id="PF00067">
    <property type="entry name" value="p450"/>
    <property type="match status" value="1"/>
</dbReference>
<dbReference type="InterPro" id="IPR017972">
    <property type="entry name" value="Cyt_P450_CS"/>
</dbReference>
<dbReference type="CDD" id="cd11033">
    <property type="entry name" value="CYP142-like"/>
    <property type="match status" value="1"/>
</dbReference>
<dbReference type="GO" id="GO:0020037">
    <property type="term" value="F:heme binding"/>
    <property type="evidence" value="ECO:0007669"/>
    <property type="project" value="InterPro"/>
</dbReference>
<dbReference type="InterPro" id="IPR001128">
    <property type="entry name" value="Cyt_P450"/>
</dbReference>
<comment type="caution">
    <text evidence="3">The sequence shown here is derived from an EMBL/GenBank/DDBJ whole genome shotgun (WGS) entry which is preliminary data.</text>
</comment>
<keyword evidence="2" id="KW-0479">Metal-binding</keyword>